<dbReference type="AlphaFoldDB" id="A0A517YC50"/>
<name>A0A517YC50_9BACT</name>
<dbReference type="Proteomes" id="UP000315017">
    <property type="component" value="Chromosome"/>
</dbReference>
<reference evidence="1 2" key="1">
    <citation type="submission" date="2019-02" db="EMBL/GenBank/DDBJ databases">
        <title>Deep-cultivation of Planctomycetes and their phenomic and genomic characterization uncovers novel biology.</title>
        <authorList>
            <person name="Wiegand S."/>
            <person name="Jogler M."/>
            <person name="Boedeker C."/>
            <person name="Pinto D."/>
            <person name="Vollmers J."/>
            <person name="Rivas-Marin E."/>
            <person name="Kohn T."/>
            <person name="Peeters S.H."/>
            <person name="Heuer A."/>
            <person name="Rast P."/>
            <person name="Oberbeckmann S."/>
            <person name="Bunk B."/>
            <person name="Jeske O."/>
            <person name="Meyerdierks A."/>
            <person name="Storesund J.E."/>
            <person name="Kallscheuer N."/>
            <person name="Luecker S."/>
            <person name="Lage O.M."/>
            <person name="Pohl T."/>
            <person name="Merkel B.J."/>
            <person name="Hornburger P."/>
            <person name="Mueller R.-W."/>
            <person name="Bruemmer F."/>
            <person name="Labrenz M."/>
            <person name="Spormann A.M."/>
            <person name="Op den Camp H."/>
            <person name="Overmann J."/>
            <person name="Amann R."/>
            <person name="Jetten M.S.M."/>
            <person name="Mascher T."/>
            <person name="Medema M.H."/>
            <person name="Devos D.P."/>
            <person name="Kaster A.-K."/>
            <person name="Ovreas L."/>
            <person name="Rohde M."/>
            <person name="Galperin M.Y."/>
            <person name="Jogler C."/>
        </authorList>
    </citation>
    <scope>NUCLEOTIDE SEQUENCE [LARGE SCALE GENOMIC DNA]</scope>
    <source>
        <strain evidence="1 2">ETA_A8</strain>
    </source>
</reference>
<keyword evidence="2" id="KW-1185">Reference proteome</keyword>
<proteinExistence type="predicted"/>
<accession>A0A517YC50</accession>
<evidence type="ECO:0000313" key="2">
    <source>
        <dbReference type="Proteomes" id="UP000315017"/>
    </source>
</evidence>
<evidence type="ECO:0000313" key="1">
    <source>
        <dbReference type="EMBL" id="QDU27815.1"/>
    </source>
</evidence>
<gene>
    <name evidence="1" type="ORF">ETAA8_29060</name>
</gene>
<organism evidence="1 2">
    <name type="scientific">Anatilimnocola aggregata</name>
    <dbReference type="NCBI Taxonomy" id="2528021"/>
    <lineage>
        <taxon>Bacteria</taxon>
        <taxon>Pseudomonadati</taxon>
        <taxon>Planctomycetota</taxon>
        <taxon>Planctomycetia</taxon>
        <taxon>Pirellulales</taxon>
        <taxon>Pirellulaceae</taxon>
        <taxon>Anatilimnocola</taxon>
    </lineage>
</organism>
<protein>
    <submittedName>
        <fullName evidence="1">Uncharacterized protein</fullName>
    </submittedName>
</protein>
<dbReference type="KEGG" id="aagg:ETAA8_29060"/>
<sequence length="54" mass="6466">MHGVGSLWRIETPLILKSALAKDSRPLHYRRFFTRQWLAVRYNLWLPELQSLAE</sequence>
<dbReference type="EMBL" id="CP036274">
    <property type="protein sequence ID" value="QDU27815.1"/>
    <property type="molecule type" value="Genomic_DNA"/>
</dbReference>